<dbReference type="EMBL" id="PKPP01001370">
    <property type="protein sequence ID" value="PWA83257.1"/>
    <property type="molecule type" value="Genomic_DNA"/>
</dbReference>
<accession>A0A2U1PC03</accession>
<dbReference type="OrthoDB" id="778072at2759"/>
<evidence type="ECO:0000313" key="2">
    <source>
        <dbReference type="EMBL" id="PWA83257.1"/>
    </source>
</evidence>
<name>A0A2U1PC03_ARTAN</name>
<evidence type="ECO:0000313" key="3">
    <source>
        <dbReference type="Proteomes" id="UP000245207"/>
    </source>
</evidence>
<protein>
    <recommendedName>
        <fullName evidence="1">DUF7138 domain-containing protein</fullName>
    </recommendedName>
</protein>
<proteinExistence type="predicted"/>
<dbReference type="Proteomes" id="UP000245207">
    <property type="component" value="Unassembled WGS sequence"/>
</dbReference>
<sequence length="185" mass="21231">MAVNHPATSAHHFPVVLFDGRREMPAGNIKIHSDLLFKQFQFNLSHLLGISYNNLTTYFIDNHNRRKILITGKVNFAVLLREMTNGYFLVVLKRSRRDRRKKPPENSSPAAVYDYMNMIYSSSLNANFPAIGDVYGRNGNESRLRCEECLVAVKENKVPEFHCCVYDEVVFGGFRSPYGPIGRKR</sequence>
<reference evidence="2 3" key="1">
    <citation type="journal article" date="2018" name="Mol. Plant">
        <title>The genome of Artemisia annua provides insight into the evolution of Asteraceae family and artemisinin biosynthesis.</title>
        <authorList>
            <person name="Shen Q."/>
            <person name="Zhang L."/>
            <person name="Liao Z."/>
            <person name="Wang S."/>
            <person name="Yan T."/>
            <person name="Shi P."/>
            <person name="Liu M."/>
            <person name="Fu X."/>
            <person name="Pan Q."/>
            <person name="Wang Y."/>
            <person name="Lv Z."/>
            <person name="Lu X."/>
            <person name="Zhang F."/>
            <person name="Jiang W."/>
            <person name="Ma Y."/>
            <person name="Chen M."/>
            <person name="Hao X."/>
            <person name="Li L."/>
            <person name="Tang Y."/>
            <person name="Lv G."/>
            <person name="Zhou Y."/>
            <person name="Sun X."/>
            <person name="Brodelius P.E."/>
            <person name="Rose J.K.C."/>
            <person name="Tang K."/>
        </authorList>
    </citation>
    <scope>NUCLEOTIDE SEQUENCE [LARGE SCALE GENOMIC DNA]</scope>
    <source>
        <strain evidence="3">cv. Huhao1</strain>
        <tissue evidence="2">Leaf</tissue>
    </source>
</reference>
<evidence type="ECO:0000259" key="1">
    <source>
        <dbReference type="Pfam" id="PF23596"/>
    </source>
</evidence>
<comment type="caution">
    <text evidence="2">The sequence shown here is derived from an EMBL/GenBank/DDBJ whole genome shotgun (WGS) entry which is preliminary data.</text>
</comment>
<dbReference type="InterPro" id="IPR055562">
    <property type="entry name" value="DUF7138"/>
</dbReference>
<dbReference type="STRING" id="35608.A0A2U1PC03"/>
<gene>
    <name evidence="2" type="ORF">CTI12_AA170390</name>
</gene>
<keyword evidence="3" id="KW-1185">Reference proteome</keyword>
<organism evidence="2 3">
    <name type="scientific">Artemisia annua</name>
    <name type="common">Sweet wormwood</name>
    <dbReference type="NCBI Taxonomy" id="35608"/>
    <lineage>
        <taxon>Eukaryota</taxon>
        <taxon>Viridiplantae</taxon>
        <taxon>Streptophyta</taxon>
        <taxon>Embryophyta</taxon>
        <taxon>Tracheophyta</taxon>
        <taxon>Spermatophyta</taxon>
        <taxon>Magnoliopsida</taxon>
        <taxon>eudicotyledons</taxon>
        <taxon>Gunneridae</taxon>
        <taxon>Pentapetalae</taxon>
        <taxon>asterids</taxon>
        <taxon>campanulids</taxon>
        <taxon>Asterales</taxon>
        <taxon>Asteraceae</taxon>
        <taxon>Asteroideae</taxon>
        <taxon>Anthemideae</taxon>
        <taxon>Artemisiinae</taxon>
        <taxon>Artemisia</taxon>
    </lineage>
</organism>
<dbReference type="AlphaFoldDB" id="A0A2U1PC03"/>
<feature type="domain" description="DUF7138" evidence="1">
    <location>
        <begin position="11"/>
        <end position="87"/>
    </location>
</feature>
<dbReference type="PANTHER" id="PTHR36351">
    <property type="entry name" value="EMBRYO SAC DEVELOPMENT ARREST 12"/>
    <property type="match status" value="1"/>
</dbReference>
<dbReference type="Pfam" id="PF23596">
    <property type="entry name" value="DUF7138"/>
    <property type="match status" value="1"/>
</dbReference>
<dbReference type="PANTHER" id="PTHR36351:SF1">
    <property type="entry name" value="EMBRYO SAC DEVELOPMENT ARREST 12"/>
    <property type="match status" value="1"/>
</dbReference>